<proteinExistence type="predicted"/>
<dbReference type="EMBL" id="SRLO01000122">
    <property type="protein sequence ID" value="TNN73659.1"/>
    <property type="molecule type" value="Genomic_DNA"/>
</dbReference>
<gene>
    <name evidence="2" type="ORF">EYF80_016039</name>
</gene>
<dbReference type="AlphaFoldDB" id="A0A4Z2I6H9"/>
<evidence type="ECO:0000313" key="3">
    <source>
        <dbReference type="Proteomes" id="UP000314294"/>
    </source>
</evidence>
<name>A0A4Z2I6H9_9TELE</name>
<reference evidence="2 3" key="1">
    <citation type="submission" date="2019-03" db="EMBL/GenBank/DDBJ databases">
        <title>First draft genome of Liparis tanakae, snailfish: a comprehensive survey of snailfish specific genes.</title>
        <authorList>
            <person name="Kim W."/>
            <person name="Song I."/>
            <person name="Jeong J.-H."/>
            <person name="Kim D."/>
            <person name="Kim S."/>
            <person name="Ryu S."/>
            <person name="Song J.Y."/>
            <person name="Lee S.K."/>
        </authorList>
    </citation>
    <scope>NUCLEOTIDE SEQUENCE [LARGE SCALE GENOMIC DNA]</scope>
    <source>
        <tissue evidence="2">Muscle</tissue>
    </source>
</reference>
<accession>A0A4Z2I6H9</accession>
<evidence type="ECO:0000256" key="1">
    <source>
        <dbReference type="SAM" id="MobiDB-lite"/>
    </source>
</evidence>
<organism evidence="2 3">
    <name type="scientific">Liparis tanakae</name>
    <name type="common">Tanaka's snailfish</name>
    <dbReference type="NCBI Taxonomy" id="230148"/>
    <lineage>
        <taxon>Eukaryota</taxon>
        <taxon>Metazoa</taxon>
        <taxon>Chordata</taxon>
        <taxon>Craniata</taxon>
        <taxon>Vertebrata</taxon>
        <taxon>Euteleostomi</taxon>
        <taxon>Actinopterygii</taxon>
        <taxon>Neopterygii</taxon>
        <taxon>Teleostei</taxon>
        <taxon>Neoteleostei</taxon>
        <taxon>Acanthomorphata</taxon>
        <taxon>Eupercaria</taxon>
        <taxon>Perciformes</taxon>
        <taxon>Cottioidei</taxon>
        <taxon>Cottales</taxon>
        <taxon>Liparidae</taxon>
        <taxon>Liparis</taxon>
    </lineage>
</organism>
<evidence type="ECO:0000313" key="2">
    <source>
        <dbReference type="EMBL" id="TNN73659.1"/>
    </source>
</evidence>
<keyword evidence="3" id="KW-1185">Reference proteome</keyword>
<dbReference type="Proteomes" id="UP000314294">
    <property type="component" value="Unassembled WGS sequence"/>
</dbReference>
<protein>
    <submittedName>
        <fullName evidence="2">Uncharacterized protein</fullName>
    </submittedName>
</protein>
<feature type="region of interest" description="Disordered" evidence="1">
    <location>
        <begin position="1"/>
        <end position="28"/>
    </location>
</feature>
<comment type="caution">
    <text evidence="2">The sequence shown here is derived from an EMBL/GenBank/DDBJ whole genome shotgun (WGS) entry which is preliminary data.</text>
</comment>
<sequence length="86" mass="9225">MLGWVAGRGDSCAASPPPPHPASSKSPTRCRVGCHKALGSMLDAFRGVARFAASAVVDVYSFWFRHTCKRSNPTPPPFLPTSLIKI</sequence>